<organism evidence="1 2">
    <name type="scientific">Pristionchus entomophagus</name>
    <dbReference type="NCBI Taxonomy" id="358040"/>
    <lineage>
        <taxon>Eukaryota</taxon>
        <taxon>Metazoa</taxon>
        <taxon>Ecdysozoa</taxon>
        <taxon>Nematoda</taxon>
        <taxon>Chromadorea</taxon>
        <taxon>Rhabditida</taxon>
        <taxon>Rhabditina</taxon>
        <taxon>Diplogasteromorpha</taxon>
        <taxon>Diplogasteroidea</taxon>
        <taxon>Neodiplogasteridae</taxon>
        <taxon>Pristionchus</taxon>
    </lineage>
</organism>
<evidence type="ECO:0000313" key="1">
    <source>
        <dbReference type="EMBL" id="GMT01764.1"/>
    </source>
</evidence>
<proteinExistence type="predicted"/>
<gene>
    <name evidence="1" type="ORF">PENTCL1PPCAC_23938</name>
</gene>
<evidence type="ECO:0008006" key="3">
    <source>
        <dbReference type="Google" id="ProtNLM"/>
    </source>
</evidence>
<dbReference type="EMBL" id="BTSX01000005">
    <property type="protein sequence ID" value="GMT01764.1"/>
    <property type="molecule type" value="Genomic_DNA"/>
</dbReference>
<dbReference type="InterPro" id="IPR036047">
    <property type="entry name" value="F-box-like_dom_sf"/>
</dbReference>
<sequence length="384" mass="44153">MVQTRKRAREAGKQPCTEVESVKPQQNECSKGEDLISQLPDNCLVGIFERLKHKDLDEIAALSSRMNRLSNVSRPKIGKIKALKFIITPDREIPGELVFTIKYANQTQFLLETAHSSDGLFKKKRHEEFPKSKNKNGKQARVAAQSQQQAASIIERVVELVKWFDFQQCHILSITVDDNFLPLLGIVSSSTQFNLKGCTMNLSHDGQKRFVSELLAQRPPVIDLGFDQPNSFVDQDFVNQYTLAVPSPDLTVITELHQSPMIRCDKPLAEVLCNFTVLSITHFLVNTDWILFPLMERLRLETDGFWKFRISRDFDHSEIFAAVSADLKYTFRPGRDRQIEILGTNRVVRFFTRPDWMKEENIFTFTASFQDRSCTTNYSRLSRP</sequence>
<name>A0AAV5U6M5_9BILA</name>
<dbReference type="AlphaFoldDB" id="A0AAV5U6M5"/>
<keyword evidence="2" id="KW-1185">Reference proteome</keyword>
<accession>A0AAV5U6M5</accession>
<dbReference type="SUPFAM" id="SSF81383">
    <property type="entry name" value="F-box domain"/>
    <property type="match status" value="1"/>
</dbReference>
<dbReference type="Proteomes" id="UP001432027">
    <property type="component" value="Unassembled WGS sequence"/>
</dbReference>
<reference evidence="1" key="1">
    <citation type="submission" date="2023-10" db="EMBL/GenBank/DDBJ databases">
        <title>Genome assembly of Pristionchus species.</title>
        <authorList>
            <person name="Yoshida K."/>
            <person name="Sommer R.J."/>
        </authorList>
    </citation>
    <scope>NUCLEOTIDE SEQUENCE</scope>
    <source>
        <strain evidence="1">RS0144</strain>
    </source>
</reference>
<comment type="caution">
    <text evidence="1">The sequence shown here is derived from an EMBL/GenBank/DDBJ whole genome shotgun (WGS) entry which is preliminary data.</text>
</comment>
<evidence type="ECO:0000313" key="2">
    <source>
        <dbReference type="Proteomes" id="UP001432027"/>
    </source>
</evidence>
<protein>
    <recommendedName>
        <fullName evidence="3">F-box domain-containing protein</fullName>
    </recommendedName>
</protein>